<dbReference type="RefSeq" id="WP_092439284.1">
    <property type="nucleotide sequence ID" value="NZ_FMYP01000046.1"/>
</dbReference>
<organism evidence="2 3">
    <name type="scientific">Williamwhitmania taraxaci</name>
    <dbReference type="NCBI Taxonomy" id="1640674"/>
    <lineage>
        <taxon>Bacteria</taxon>
        <taxon>Pseudomonadati</taxon>
        <taxon>Bacteroidota</taxon>
        <taxon>Bacteroidia</taxon>
        <taxon>Bacteroidales</taxon>
        <taxon>Williamwhitmaniaceae</taxon>
        <taxon>Williamwhitmania</taxon>
    </lineage>
</organism>
<evidence type="ECO:0000313" key="3">
    <source>
        <dbReference type="Proteomes" id="UP000199452"/>
    </source>
</evidence>
<protein>
    <submittedName>
        <fullName evidence="2">Uncharacterized protein</fullName>
    </submittedName>
</protein>
<feature type="transmembrane region" description="Helical" evidence="1">
    <location>
        <begin position="62"/>
        <end position="79"/>
    </location>
</feature>
<dbReference type="EMBL" id="FMYP01000046">
    <property type="protein sequence ID" value="SDC71791.1"/>
    <property type="molecule type" value="Genomic_DNA"/>
</dbReference>
<dbReference type="AlphaFoldDB" id="A0A1G6NVY4"/>
<accession>A0A1G6NVY4</accession>
<proteinExistence type="predicted"/>
<feature type="transmembrane region" description="Helical" evidence="1">
    <location>
        <begin position="111"/>
        <end position="130"/>
    </location>
</feature>
<keyword evidence="1" id="KW-1133">Transmembrane helix</keyword>
<evidence type="ECO:0000313" key="2">
    <source>
        <dbReference type="EMBL" id="SDC71791.1"/>
    </source>
</evidence>
<gene>
    <name evidence="2" type="ORF">SAMN05216323_10468</name>
</gene>
<name>A0A1G6NVY4_9BACT</name>
<feature type="transmembrane region" description="Helical" evidence="1">
    <location>
        <begin position="136"/>
        <end position="154"/>
    </location>
</feature>
<sequence>MESKMITCKVCKTELNEQELICNICKYPIQGTEKEQASFIAKQIIQKGDVEDSIEQLNKSRWILFGLGALYVVGPFTPLMSSTSAAAIVISILLGFVFIGFGFLTFRKPKIALLIPLGMTLFYYFILLLINPFLLWSGFLWKMVVLIGLGYGYSSVSKSEKILKENKYLAEQLGYGGEKK</sequence>
<reference evidence="2 3" key="1">
    <citation type="submission" date="2016-09" db="EMBL/GenBank/DDBJ databases">
        <authorList>
            <person name="Capua I."/>
            <person name="De Benedictis P."/>
            <person name="Joannis T."/>
            <person name="Lombin L.H."/>
            <person name="Cattoli G."/>
        </authorList>
    </citation>
    <scope>NUCLEOTIDE SEQUENCE [LARGE SCALE GENOMIC DNA]</scope>
    <source>
        <strain evidence="2 3">A7P-90m</strain>
    </source>
</reference>
<keyword evidence="1" id="KW-0812">Transmembrane</keyword>
<dbReference type="Proteomes" id="UP000199452">
    <property type="component" value="Unassembled WGS sequence"/>
</dbReference>
<keyword evidence="3" id="KW-1185">Reference proteome</keyword>
<dbReference type="OrthoDB" id="1448908at2"/>
<evidence type="ECO:0000256" key="1">
    <source>
        <dbReference type="SAM" id="Phobius"/>
    </source>
</evidence>
<keyword evidence="1" id="KW-0472">Membrane</keyword>
<feature type="transmembrane region" description="Helical" evidence="1">
    <location>
        <begin position="85"/>
        <end position="104"/>
    </location>
</feature>